<name>A0ABT4VEY4_9HELI</name>
<dbReference type="Proteomes" id="UP001210261">
    <property type="component" value="Unassembled WGS sequence"/>
</dbReference>
<proteinExistence type="predicted"/>
<organism evidence="3 4">
    <name type="scientific">Helicobacter ibis</name>
    <dbReference type="NCBI Taxonomy" id="2962633"/>
    <lineage>
        <taxon>Bacteria</taxon>
        <taxon>Pseudomonadati</taxon>
        <taxon>Campylobacterota</taxon>
        <taxon>Epsilonproteobacteria</taxon>
        <taxon>Campylobacterales</taxon>
        <taxon>Helicobacteraceae</taxon>
        <taxon>Helicobacter</taxon>
    </lineage>
</organism>
<dbReference type="Pfam" id="PF03968">
    <property type="entry name" value="LptD_N"/>
    <property type="match status" value="1"/>
</dbReference>
<evidence type="ECO:0000256" key="1">
    <source>
        <dbReference type="ARBA" id="ARBA00022729"/>
    </source>
</evidence>
<evidence type="ECO:0000259" key="2">
    <source>
        <dbReference type="Pfam" id="PF03968"/>
    </source>
</evidence>
<dbReference type="InterPro" id="IPR005653">
    <property type="entry name" value="OstA-like_N"/>
</dbReference>
<feature type="domain" description="Organic solvent tolerance-like N-terminal" evidence="2">
    <location>
        <begin position="20"/>
        <end position="130"/>
    </location>
</feature>
<dbReference type="EMBL" id="JAQHXR010000002">
    <property type="protein sequence ID" value="MDA3969162.1"/>
    <property type="molecule type" value="Genomic_DNA"/>
</dbReference>
<gene>
    <name evidence="3" type="ORF">PF021_05665</name>
</gene>
<keyword evidence="1" id="KW-0732">Signal</keyword>
<dbReference type="Gene3D" id="2.60.450.10">
    <property type="entry name" value="Lipopolysaccharide (LPS) transport protein A like domain"/>
    <property type="match status" value="1"/>
</dbReference>
<dbReference type="InterPro" id="IPR052037">
    <property type="entry name" value="LPS_export_LptA"/>
</dbReference>
<protein>
    <submittedName>
        <fullName evidence="3">Lipopolysaccharide transport periplasmic protein LptA</fullName>
    </submittedName>
</protein>
<evidence type="ECO:0000313" key="4">
    <source>
        <dbReference type="Proteomes" id="UP001210261"/>
    </source>
</evidence>
<reference evidence="3 4" key="1">
    <citation type="submission" date="2023-01" db="EMBL/GenBank/DDBJ databases">
        <title>Description of Helicobacter ibis sp. nov. isolated from faecal droppings of black-faced ibis (Theristicus melanopis).</title>
        <authorList>
            <person name="Lopez-Cantillo M."/>
            <person name="Vidal-Veuthey B."/>
            <person name="Mella A."/>
            <person name="De La Haba R."/>
            <person name="Collado L."/>
        </authorList>
    </citation>
    <scope>NUCLEOTIDE SEQUENCE [LARGE SCALE GENOMIC DNA]</scope>
    <source>
        <strain evidence="3 4">A82</strain>
    </source>
</reference>
<comment type="caution">
    <text evidence="3">The sequence shown here is derived from an EMBL/GenBank/DDBJ whole genome shotgun (WGS) entry which is preliminary data.</text>
</comment>
<keyword evidence="4" id="KW-1185">Reference proteome</keyword>
<dbReference type="RefSeq" id="WP_271021465.1">
    <property type="nucleotide sequence ID" value="NZ_JAQHXR010000002.1"/>
</dbReference>
<accession>A0ABT4VEY4</accession>
<evidence type="ECO:0000313" key="3">
    <source>
        <dbReference type="EMBL" id="MDA3969162.1"/>
    </source>
</evidence>
<dbReference type="PANTHER" id="PTHR36504">
    <property type="entry name" value="LIPOPOLYSACCHARIDE EXPORT SYSTEM PROTEIN LPTA"/>
    <property type="match status" value="1"/>
</dbReference>
<dbReference type="PANTHER" id="PTHR36504:SF1">
    <property type="entry name" value="LIPOPOLYSACCHARIDE EXPORT SYSTEM PROTEIN LPTA"/>
    <property type="match status" value="1"/>
</dbReference>
<sequence length="154" mass="17280">MKYLIFVLFILCALRADKIEVSAKEFIGSSKDRITKLKGNVEVKRANDVLNSKEAFIYLDSNNKPTKMRAIGDVKFAIALQDNRKFSGSANEVIYLPNKKEYQLLGNVVVVENGKSNSIKGDKILVSHEAGYINVLGDEDKPAKLIFKLDKKEQ</sequence>